<dbReference type="Proteomes" id="UP000762676">
    <property type="component" value="Unassembled WGS sequence"/>
</dbReference>
<accession>A0AAV4EJT1</accession>
<name>A0AAV4EJT1_9GAST</name>
<comment type="caution">
    <text evidence="2">The sequence shown here is derived from an EMBL/GenBank/DDBJ whole genome shotgun (WGS) entry which is preliminary data.</text>
</comment>
<evidence type="ECO:0000313" key="3">
    <source>
        <dbReference type="Proteomes" id="UP000762676"/>
    </source>
</evidence>
<keyword evidence="1" id="KW-1133">Transmembrane helix</keyword>
<evidence type="ECO:0000313" key="2">
    <source>
        <dbReference type="EMBL" id="GFR60980.1"/>
    </source>
</evidence>
<keyword evidence="3" id="KW-1185">Reference proteome</keyword>
<evidence type="ECO:0000256" key="1">
    <source>
        <dbReference type="SAM" id="Phobius"/>
    </source>
</evidence>
<dbReference type="EMBL" id="BMAT01007256">
    <property type="protein sequence ID" value="GFR60980.1"/>
    <property type="molecule type" value="Genomic_DNA"/>
</dbReference>
<gene>
    <name evidence="2" type="ORF">ElyMa_003545800</name>
</gene>
<sequence length="67" mass="7011">MHLAGEVALIVVIVVETAAAAVVIVVAVIVVVAAIVSNISRSSRRTGKRDKSICSSHFTLSHLAFAR</sequence>
<proteinExistence type="predicted"/>
<feature type="transmembrane region" description="Helical" evidence="1">
    <location>
        <begin position="6"/>
        <end position="39"/>
    </location>
</feature>
<reference evidence="2 3" key="1">
    <citation type="journal article" date="2021" name="Elife">
        <title>Chloroplast acquisition without the gene transfer in kleptoplastic sea slugs, Plakobranchus ocellatus.</title>
        <authorList>
            <person name="Maeda T."/>
            <person name="Takahashi S."/>
            <person name="Yoshida T."/>
            <person name="Shimamura S."/>
            <person name="Takaki Y."/>
            <person name="Nagai Y."/>
            <person name="Toyoda A."/>
            <person name="Suzuki Y."/>
            <person name="Arimoto A."/>
            <person name="Ishii H."/>
            <person name="Satoh N."/>
            <person name="Nishiyama T."/>
            <person name="Hasebe M."/>
            <person name="Maruyama T."/>
            <person name="Minagawa J."/>
            <person name="Obokata J."/>
            <person name="Shigenobu S."/>
        </authorList>
    </citation>
    <scope>NUCLEOTIDE SEQUENCE [LARGE SCALE GENOMIC DNA]</scope>
</reference>
<keyword evidence="1" id="KW-0812">Transmembrane</keyword>
<protein>
    <recommendedName>
        <fullName evidence="4">Secreted peptide</fullName>
    </recommendedName>
</protein>
<dbReference type="AlphaFoldDB" id="A0AAV4EJT1"/>
<evidence type="ECO:0008006" key="4">
    <source>
        <dbReference type="Google" id="ProtNLM"/>
    </source>
</evidence>
<keyword evidence="1" id="KW-0472">Membrane</keyword>
<organism evidence="2 3">
    <name type="scientific">Elysia marginata</name>
    <dbReference type="NCBI Taxonomy" id="1093978"/>
    <lineage>
        <taxon>Eukaryota</taxon>
        <taxon>Metazoa</taxon>
        <taxon>Spiralia</taxon>
        <taxon>Lophotrochozoa</taxon>
        <taxon>Mollusca</taxon>
        <taxon>Gastropoda</taxon>
        <taxon>Heterobranchia</taxon>
        <taxon>Euthyneura</taxon>
        <taxon>Panpulmonata</taxon>
        <taxon>Sacoglossa</taxon>
        <taxon>Placobranchoidea</taxon>
        <taxon>Plakobranchidae</taxon>
        <taxon>Elysia</taxon>
    </lineage>
</organism>